<evidence type="ECO:0000313" key="11">
    <source>
        <dbReference type="Proteomes" id="UP000199696"/>
    </source>
</evidence>
<keyword evidence="6 8" id="KW-0411">Iron-sulfur</keyword>
<dbReference type="SUPFAM" id="SSF54862">
    <property type="entry name" value="4Fe-4S ferredoxins"/>
    <property type="match status" value="1"/>
</dbReference>
<keyword evidence="4 8" id="KW-0249">Electron transport</keyword>
<gene>
    <name evidence="10" type="ORF">GA0070604_2893</name>
</gene>
<keyword evidence="5 8" id="KW-0408">Iron</keyword>
<evidence type="ECO:0000256" key="3">
    <source>
        <dbReference type="ARBA" id="ARBA00022723"/>
    </source>
</evidence>
<evidence type="ECO:0000256" key="8">
    <source>
        <dbReference type="RuleBase" id="RU368020"/>
    </source>
</evidence>
<organism evidence="10 11">
    <name type="scientific">Micromonospora eburnea</name>
    <dbReference type="NCBI Taxonomy" id="227316"/>
    <lineage>
        <taxon>Bacteria</taxon>
        <taxon>Bacillati</taxon>
        <taxon>Actinomycetota</taxon>
        <taxon>Actinomycetes</taxon>
        <taxon>Micromonosporales</taxon>
        <taxon>Micromonosporaceae</taxon>
        <taxon>Micromonospora</taxon>
    </lineage>
</organism>
<evidence type="ECO:0000313" key="10">
    <source>
        <dbReference type="EMBL" id="SCL53969.1"/>
    </source>
</evidence>
<dbReference type="STRING" id="227316.GA0070604_2893"/>
<dbReference type="Pfam" id="PF13370">
    <property type="entry name" value="Fer4_13"/>
    <property type="match status" value="1"/>
</dbReference>
<evidence type="ECO:0000259" key="9">
    <source>
        <dbReference type="PROSITE" id="PS51379"/>
    </source>
</evidence>
<accession>A0A1C6UJ91</accession>
<keyword evidence="11" id="KW-1185">Reference proteome</keyword>
<comment type="cofactor">
    <cofactor evidence="1">
        <name>[3Fe-4S] cluster</name>
        <dbReference type="ChEBI" id="CHEBI:21137"/>
    </cofactor>
</comment>
<dbReference type="AlphaFoldDB" id="A0A1C6UJ91"/>
<evidence type="ECO:0000256" key="4">
    <source>
        <dbReference type="ARBA" id="ARBA00022982"/>
    </source>
</evidence>
<evidence type="ECO:0000256" key="2">
    <source>
        <dbReference type="ARBA" id="ARBA00022448"/>
    </source>
</evidence>
<protein>
    <recommendedName>
        <fullName evidence="8">Ferredoxin</fullName>
    </recommendedName>
</protein>
<sequence length="69" mass="7557">MRLQADRDRCTGSGNCAQVAPSVFDQDDEGLVVLVEPEPGPEHEDDVREAIVVCPVQALRDITEPKENP</sequence>
<dbReference type="PANTHER" id="PTHR36923:SF3">
    <property type="entry name" value="FERREDOXIN"/>
    <property type="match status" value="1"/>
</dbReference>
<dbReference type="InterPro" id="IPR051269">
    <property type="entry name" value="Fe-S_cluster_ET"/>
</dbReference>
<keyword evidence="2 8" id="KW-0813">Transport</keyword>
<keyword evidence="3 8" id="KW-0479">Metal-binding</keyword>
<evidence type="ECO:0000256" key="5">
    <source>
        <dbReference type="ARBA" id="ARBA00023004"/>
    </source>
</evidence>
<dbReference type="OrthoDB" id="9803319at2"/>
<feature type="domain" description="4Fe-4S ferredoxin-type" evidence="9">
    <location>
        <begin position="1"/>
        <end position="29"/>
    </location>
</feature>
<dbReference type="EMBL" id="FMHY01000002">
    <property type="protein sequence ID" value="SCL53969.1"/>
    <property type="molecule type" value="Genomic_DNA"/>
</dbReference>
<dbReference type="InterPro" id="IPR001080">
    <property type="entry name" value="3Fe4S_ferredoxin"/>
</dbReference>
<name>A0A1C6UJ91_9ACTN</name>
<proteinExistence type="predicted"/>
<dbReference type="InterPro" id="IPR017896">
    <property type="entry name" value="4Fe4S_Fe-S-bd"/>
</dbReference>
<dbReference type="GO" id="GO:0051538">
    <property type="term" value="F:3 iron, 4 sulfur cluster binding"/>
    <property type="evidence" value="ECO:0007669"/>
    <property type="project" value="UniProtKB-KW"/>
</dbReference>
<keyword evidence="7" id="KW-0003">3Fe-4S</keyword>
<comment type="function">
    <text evidence="8">Ferredoxins are iron-sulfur proteins that transfer electrons in a wide variety of metabolic reactions.</text>
</comment>
<dbReference type="PRINTS" id="PR00352">
    <property type="entry name" value="3FE4SFRDOXIN"/>
</dbReference>
<evidence type="ECO:0000256" key="7">
    <source>
        <dbReference type="ARBA" id="ARBA00023291"/>
    </source>
</evidence>
<dbReference type="Gene3D" id="3.30.70.20">
    <property type="match status" value="1"/>
</dbReference>
<dbReference type="PANTHER" id="PTHR36923">
    <property type="entry name" value="FERREDOXIN"/>
    <property type="match status" value="1"/>
</dbReference>
<dbReference type="GO" id="GO:0009055">
    <property type="term" value="F:electron transfer activity"/>
    <property type="evidence" value="ECO:0007669"/>
    <property type="project" value="UniProtKB-UniRule"/>
</dbReference>
<reference evidence="11" key="1">
    <citation type="submission" date="2016-06" db="EMBL/GenBank/DDBJ databases">
        <authorList>
            <person name="Varghese N."/>
            <person name="Submissions Spin"/>
        </authorList>
    </citation>
    <scope>NUCLEOTIDE SEQUENCE [LARGE SCALE GENOMIC DNA]</scope>
    <source>
        <strain evidence="11">DSM 44814</strain>
    </source>
</reference>
<evidence type="ECO:0000256" key="1">
    <source>
        <dbReference type="ARBA" id="ARBA00001927"/>
    </source>
</evidence>
<dbReference type="PROSITE" id="PS51379">
    <property type="entry name" value="4FE4S_FER_2"/>
    <property type="match status" value="1"/>
</dbReference>
<evidence type="ECO:0000256" key="6">
    <source>
        <dbReference type="ARBA" id="ARBA00023014"/>
    </source>
</evidence>
<dbReference type="GO" id="GO:0005506">
    <property type="term" value="F:iron ion binding"/>
    <property type="evidence" value="ECO:0007669"/>
    <property type="project" value="UniProtKB-UniRule"/>
</dbReference>
<dbReference type="Proteomes" id="UP000199696">
    <property type="component" value="Unassembled WGS sequence"/>
</dbReference>